<sequence length="139" mass="13492">MNPTFQFFKQKGLMVTLPLLLLATACGDSGSPSPQANSARAADETGGGLAVQPSGAFGAPSGGSNGLEAPEVTLPADDTPGASLTDVLPPTSVTDGSGSGPVSSAIDADSSTDIPEPAALVGLAIAAAGMVVIKRNQSA</sequence>
<dbReference type="InterPro" id="IPR013424">
    <property type="entry name" value="Ice-binding_C"/>
</dbReference>
<feature type="chain" id="PRO_5006147381" evidence="2">
    <location>
        <begin position="28"/>
        <end position="139"/>
    </location>
</feature>
<reference evidence="3 4" key="1">
    <citation type="submission" date="2015-09" db="EMBL/GenBank/DDBJ databases">
        <title>Identification and resolution of microdiversity through metagenomic sequencing of parallel consortia.</title>
        <authorList>
            <person name="Nelson W.C."/>
            <person name="Romine M.F."/>
            <person name="Lindemann S.R."/>
        </authorList>
    </citation>
    <scope>NUCLEOTIDE SEQUENCE [LARGE SCALE GENOMIC DNA]</scope>
    <source>
        <strain evidence="3">Ana</strain>
    </source>
</reference>
<dbReference type="Proteomes" id="UP000050465">
    <property type="component" value="Unassembled WGS sequence"/>
</dbReference>
<evidence type="ECO:0000256" key="1">
    <source>
        <dbReference type="SAM" id="MobiDB-lite"/>
    </source>
</evidence>
<feature type="signal peptide" evidence="2">
    <location>
        <begin position="1"/>
        <end position="27"/>
    </location>
</feature>
<name>A0A0P7ZQ40_9CYAN</name>
<feature type="region of interest" description="Disordered" evidence="1">
    <location>
        <begin position="28"/>
        <end position="111"/>
    </location>
</feature>
<dbReference type="NCBIfam" id="TIGR02595">
    <property type="entry name" value="PEP_CTERM"/>
    <property type="match status" value="1"/>
</dbReference>
<evidence type="ECO:0000313" key="4">
    <source>
        <dbReference type="Proteomes" id="UP000050465"/>
    </source>
</evidence>
<comment type="caution">
    <text evidence="3">The sequence shown here is derived from an EMBL/GenBank/DDBJ whole genome shotgun (WGS) entry which is preliminary data.</text>
</comment>
<dbReference type="EMBL" id="LJZR01000002">
    <property type="protein sequence ID" value="KPQ37262.1"/>
    <property type="molecule type" value="Genomic_DNA"/>
</dbReference>
<dbReference type="AlphaFoldDB" id="A0A0P7ZQ40"/>
<feature type="compositionally biased region" description="Polar residues" evidence="1">
    <location>
        <begin position="91"/>
        <end position="102"/>
    </location>
</feature>
<keyword evidence="2" id="KW-0732">Signal</keyword>
<proteinExistence type="predicted"/>
<accession>A0A0P7ZQ40</accession>
<evidence type="ECO:0000256" key="2">
    <source>
        <dbReference type="SAM" id="SignalP"/>
    </source>
</evidence>
<gene>
    <name evidence="3" type="ORF">HLUCCA11_02180</name>
</gene>
<organism evidence="3 4">
    <name type="scientific">Phormidesmis priestleyi Ana</name>
    <dbReference type="NCBI Taxonomy" id="1666911"/>
    <lineage>
        <taxon>Bacteria</taxon>
        <taxon>Bacillati</taxon>
        <taxon>Cyanobacteriota</taxon>
        <taxon>Cyanophyceae</taxon>
        <taxon>Leptolyngbyales</taxon>
        <taxon>Leptolyngbyaceae</taxon>
        <taxon>Phormidesmis</taxon>
    </lineage>
</organism>
<evidence type="ECO:0000313" key="3">
    <source>
        <dbReference type="EMBL" id="KPQ37262.1"/>
    </source>
</evidence>
<protein>
    <submittedName>
        <fullName evidence="3">Secreted protein</fullName>
    </submittedName>
</protein>